<organism evidence="1 2">
    <name type="scientific">Paenibacillus gyeongsangnamensis</name>
    <dbReference type="NCBI Taxonomy" id="3388067"/>
    <lineage>
        <taxon>Bacteria</taxon>
        <taxon>Bacillati</taxon>
        <taxon>Bacillota</taxon>
        <taxon>Bacilli</taxon>
        <taxon>Bacillales</taxon>
        <taxon>Paenibacillaceae</taxon>
        <taxon>Paenibacillus</taxon>
    </lineage>
</organism>
<evidence type="ECO:0000313" key="1">
    <source>
        <dbReference type="EMBL" id="MCZ8513860.1"/>
    </source>
</evidence>
<gene>
    <name evidence="1" type="ORF">O9H85_15735</name>
</gene>
<proteinExistence type="predicted"/>
<accession>A0ABT4QAI7</accession>
<sequence>MYARGIYFQLHEDKEQRIIHVLDLGDGVPLINAVPLLQKQLNIKYDKNNNWYWITYNTDGDIYEHSAELIKHLDYNETHLYEPYTMISKERHEKLIAFYQKRFTF</sequence>
<keyword evidence="2" id="KW-1185">Reference proteome</keyword>
<protein>
    <submittedName>
        <fullName evidence="1">Uncharacterized protein</fullName>
    </submittedName>
</protein>
<dbReference type="RefSeq" id="WP_269882383.1">
    <property type="nucleotide sequence ID" value="NZ_JAQAGZ010000009.1"/>
</dbReference>
<name>A0ABT4QAI7_9BACL</name>
<dbReference type="Proteomes" id="UP001527882">
    <property type="component" value="Unassembled WGS sequence"/>
</dbReference>
<reference evidence="1 2" key="1">
    <citation type="submission" date="2022-12" db="EMBL/GenBank/DDBJ databases">
        <title>Draft genome sequence of Paenibacillus sp. dW9.</title>
        <authorList>
            <person name="Choi E.-W."/>
            <person name="Kim D.-U."/>
        </authorList>
    </citation>
    <scope>NUCLEOTIDE SEQUENCE [LARGE SCALE GENOMIC DNA]</scope>
    <source>
        <strain evidence="2">dW9</strain>
    </source>
</reference>
<evidence type="ECO:0000313" key="2">
    <source>
        <dbReference type="Proteomes" id="UP001527882"/>
    </source>
</evidence>
<comment type="caution">
    <text evidence="1">The sequence shown here is derived from an EMBL/GenBank/DDBJ whole genome shotgun (WGS) entry which is preliminary data.</text>
</comment>
<dbReference type="EMBL" id="JAQAGZ010000009">
    <property type="protein sequence ID" value="MCZ8513860.1"/>
    <property type="molecule type" value="Genomic_DNA"/>
</dbReference>